<feature type="compositionally biased region" description="Basic and acidic residues" evidence="1">
    <location>
        <begin position="115"/>
        <end position="138"/>
    </location>
</feature>
<dbReference type="EnsemblPlants" id="KQJ92213">
    <property type="protein sequence ID" value="KQJ92213"/>
    <property type="gene ID" value="BRADI_4g42276v3"/>
</dbReference>
<evidence type="ECO:0000313" key="2">
    <source>
        <dbReference type="EMBL" id="KQJ92213.1"/>
    </source>
</evidence>
<dbReference type="AlphaFoldDB" id="A0A0Q3LHZ9"/>
<dbReference type="InParanoid" id="A0A0Q3LHZ9"/>
<dbReference type="PANTHER" id="PTHR35361">
    <property type="entry name" value="OS08G0443700 PROTEIN"/>
    <property type="match status" value="1"/>
</dbReference>
<dbReference type="Pfam" id="PF15365">
    <property type="entry name" value="PNRC"/>
    <property type="match status" value="1"/>
</dbReference>
<reference evidence="3" key="3">
    <citation type="submission" date="2018-08" db="UniProtKB">
        <authorList>
            <consortium name="EnsemblPlants"/>
        </authorList>
    </citation>
    <scope>IDENTIFICATION</scope>
    <source>
        <strain evidence="3">cv. Bd21</strain>
    </source>
</reference>
<dbReference type="GO" id="GO:0016071">
    <property type="term" value="P:mRNA metabolic process"/>
    <property type="evidence" value="ECO:0007669"/>
    <property type="project" value="UniProtKB-ARBA"/>
</dbReference>
<evidence type="ECO:0000313" key="3">
    <source>
        <dbReference type="EnsemblPlants" id="KQJ92213"/>
    </source>
</evidence>
<feature type="compositionally biased region" description="Low complexity" evidence="1">
    <location>
        <begin position="58"/>
        <end position="73"/>
    </location>
</feature>
<feature type="region of interest" description="Disordered" evidence="1">
    <location>
        <begin position="31"/>
        <end position="161"/>
    </location>
</feature>
<dbReference type="Proteomes" id="UP000008810">
    <property type="component" value="Chromosome 4"/>
</dbReference>
<reference evidence="2" key="2">
    <citation type="submission" date="2017-06" db="EMBL/GenBank/DDBJ databases">
        <title>WGS assembly of Brachypodium distachyon.</title>
        <authorList>
            <consortium name="The International Brachypodium Initiative"/>
            <person name="Lucas S."/>
            <person name="Harmon-Smith M."/>
            <person name="Lail K."/>
            <person name="Tice H."/>
            <person name="Grimwood J."/>
            <person name="Bruce D."/>
            <person name="Barry K."/>
            <person name="Shu S."/>
            <person name="Lindquist E."/>
            <person name="Wang M."/>
            <person name="Pitluck S."/>
            <person name="Vogel J.P."/>
            <person name="Garvin D.F."/>
            <person name="Mockler T.C."/>
            <person name="Schmutz J."/>
            <person name="Rokhsar D."/>
            <person name="Bevan M.W."/>
        </authorList>
    </citation>
    <scope>NUCLEOTIDE SEQUENCE</scope>
    <source>
        <strain evidence="2">Bd21</strain>
    </source>
</reference>
<keyword evidence="4" id="KW-1185">Reference proteome</keyword>
<dbReference type="Gramene" id="KQJ92213">
    <property type="protein sequence ID" value="KQJ92213"/>
    <property type="gene ID" value="BRADI_4g42276v3"/>
</dbReference>
<reference evidence="2 3" key="1">
    <citation type="journal article" date="2010" name="Nature">
        <title>Genome sequencing and analysis of the model grass Brachypodium distachyon.</title>
        <authorList>
            <consortium name="International Brachypodium Initiative"/>
        </authorList>
    </citation>
    <scope>NUCLEOTIDE SEQUENCE [LARGE SCALE GENOMIC DNA]</scope>
    <source>
        <strain evidence="2 3">Bd21</strain>
    </source>
</reference>
<feature type="compositionally biased region" description="Basic and acidic residues" evidence="1">
    <location>
        <begin position="45"/>
        <end position="54"/>
    </location>
</feature>
<dbReference type="PANTHER" id="PTHR35361:SF8">
    <property type="entry name" value="REMORIN C-TERMINAL DOMAIN-CONTAINING PROTEIN"/>
    <property type="match status" value="1"/>
</dbReference>
<feature type="compositionally biased region" description="Low complexity" evidence="1">
    <location>
        <begin position="90"/>
        <end position="111"/>
    </location>
</feature>
<name>A0A0Q3LHZ9_BRADI</name>
<dbReference type="InterPro" id="IPR028322">
    <property type="entry name" value="PNRC-like_rgn"/>
</dbReference>
<gene>
    <name evidence="2" type="ORF">BRADI_4g42276v3</name>
</gene>
<feature type="compositionally biased region" description="Acidic residues" evidence="1">
    <location>
        <begin position="148"/>
        <end position="161"/>
    </location>
</feature>
<dbReference type="OrthoDB" id="695193at2759"/>
<dbReference type="FunCoup" id="A0A0Q3LHZ9">
    <property type="interactions" value="493"/>
</dbReference>
<sequence>MAMAAAAFLPGLLPTPPRSAMITPCIVILPPPASNRKHPNPGRADSAERWDAHKNRPRSPASSSCGSTSPARADSCQRWDINKKKKVIPGSNSSSRSGSASPSSMSISGDSRASSADRWDAHKKPTARDAVSDAESRTGDQAQAQQMSEEEEEEEEDETMLMEMEETAAPWFVDRRVLFSGPSFFVASPEPSMLPMPTFLSRRAAGKIHDLPSMSILQLH</sequence>
<dbReference type="EMBL" id="CM000883">
    <property type="protein sequence ID" value="KQJ92213.1"/>
    <property type="molecule type" value="Genomic_DNA"/>
</dbReference>
<organism evidence="2">
    <name type="scientific">Brachypodium distachyon</name>
    <name type="common">Purple false brome</name>
    <name type="synonym">Trachynia distachya</name>
    <dbReference type="NCBI Taxonomy" id="15368"/>
    <lineage>
        <taxon>Eukaryota</taxon>
        <taxon>Viridiplantae</taxon>
        <taxon>Streptophyta</taxon>
        <taxon>Embryophyta</taxon>
        <taxon>Tracheophyta</taxon>
        <taxon>Spermatophyta</taxon>
        <taxon>Magnoliopsida</taxon>
        <taxon>Liliopsida</taxon>
        <taxon>Poales</taxon>
        <taxon>Poaceae</taxon>
        <taxon>BOP clade</taxon>
        <taxon>Pooideae</taxon>
        <taxon>Stipodae</taxon>
        <taxon>Brachypodieae</taxon>
        <taxon>Brachypodium</taxon>
    </lineage>
</organism>
<protein>
    <submittedName>
        <fullName evidence="2 3">Uncharacterized protein</fullName>
    </submittedName>
</protein>
<evidence type="ECO:0000313" key="4">
    <source>
        <dbReference type="Proteomes" id="UP000008810"/>
    </source>
</evidence>
<proteinExistence type="predicted"/>
<accession>A0A0Q3LHZ9</accession>
<evidence type="ECO:0000256" key="1">
    <source>
        <dbReference type="SAM" id="MobiDB-lite"/>
    </source>
</evidence>